<feature type="domain" description="UspA" evidence="2">
    <location>
        <begin position="163"/>
        <end position="271"/>
    </location>
</feature>
<dbReference type="Gene3D" id="3.40.50.12370">
    <property type="match status" value="1"/>
</dbReference>
<dbReference type="CDD" id="cd00293">
    <property type="entry name" value="USP-like"/>
    <property type="match status" value="1"/>
</dbReference>
<dbReference type="PANTHER" id="PTHR46268">
    <property type="entry name" value="STRESS RESPONSE PROTEIN NHAX"/>
    <property type="match status" value="1"/>
</dbReference>
<sequence>MTIIVPTDFSENSEYAALYACELAQKKNADIQLLHCYTSASVGEDDGEDADDPLLKADLLIQELKDRLMDRFPGVDIFIESSRTLIVDKLTEMANSGKFELIVMGASGSSKIKSIYYGSTTLAVASKSNIPVIVIPNRDYAFQIKHVALLTNFKHEELDTLKAYLRLLDEAESLSLIHVYKANQKKENIQDSLNNWVYNIKEMTQLQHVQSFAEPVQKEDEELDSVPEMVDKMIQEINPDMILVTPSRKTFFERLFSSSVSKALALELNKPAFFDKI</sequence>
<feature type="domain" description="UspA" evidence="2">
    <location>
        <begin position="2"/>
        <end position="136"/>
    </location>
</feature>
<dbReference type="EMBL" id="WSQA01000001">
    <property type="protein sequence ID" value="MVZ60822.1"/>
    <property type="molecule type" value="Genomic_DNA"/>
</dbReference>
<name>A0A6N8KZ23_9SPHI</name>
<comment type="similarity">
    <text evidence="1">Belongs to the universal stress protein A family.</text>
</comment>
<accession>A0A6N8KZ23</accession>
<dbReference type="Pfam" id="PF00582">
    <property type="entry name" value="Usp"/>
    <property type="match status" value="2"/>
</dbReference>
<evidence type="ECO:0000259" key="2">
    <source>
        <dbReference type="Pfam" id="PF00582"/>
    </source>
</evidence>
<reference evidence="3 4" key="1">
    <citation type="submission" date="2019-12" db="EMBL/GenBank/DDBJ databases">
        <authorList>
            <person name="Dong K."/>
        </authorList>
    </citation>
    <scope>NUCLEOTIDE SEQUENCE [LARGE SCALE GENOMIC DNA]</scope>
    <source>
        <strain evidence="3 4">JCM 31225</strain>
    </source>
</reference>
<evidence type="ECO:0000313" key="4">
    <source>
        <dbReference type="Proteomes" id="UP000435036"/>
    </source>
</evidence>
<protein>
    <recommendedName>
        <fullName evidence="2">UspA domain-containing protein</fullName>
    </recommendedName>
</protein>
<evidence type="ECO:0000313" key="3">
    <source>
        <dbReference type="EMBL" id="MVZ60822.1"/>
    </source>
</evidence>
<evidence type="ECO:0000256" key="1">
    <source>
        <dbReference type="ARBA" id="ARBA00008791"/>
    </source>
</evidence>
<dbReference type="Proteomes" id="UP000435036">
    <property type="component" value="Unassembled WGS sequence"/>
</dbReference>
<gene>
    <name evidence="3" type="ORF">GQF63_02180</name>
</gene>
<dbReference type="OrthoDB" id="9788959at2"/>
<organism evidence="3 4">
    <name type="scientific">Sphingobacterium humi</name>
    <dbReference type="NCBI Taxonomy" id="1796905"/>
    <lineage>
        <taxon>Bacteria</taxon>
        <taxon>Pseudomonadati</taxon>
        <taxon>Bacteroidota</taxon>
        <taxon>Sphingobacteriia</taxon>
        <taxon>Sphingobacteriales</taxon>
        <taxon>Sphingobacteriaceae</taxon>
        <taxon>Sphingobacterium</taxon>
    </lineage>
</organism>
<dbReference type="InterPro" id="IPR006016">
    <property type="entry name" value="UspA"/>
</dbReference>
<dbReference type="RefSeq" id="WP_160367444.1">
    <property type="nucleotide sequence ID" value="NZ_WSQA01000001.1"/>
</dbReference>
<proteinExistence type="inferred from homology"/>
<dbReference type="PANTHER" id="PTHR46268:SF6">
    <property type="entry name" value="UNIVERSAL STRESS PROTEIN UP12"/>
    <property type="match status" value="1"/>
</dbReference>
<dbReference type="AlphaFoldDB" id="A0A6N8KZ23"/>
<comment type="caution">
    <text evidence="3">The sequence shown here is derived from an EMBL/GenBank/DDBJ whole genome shotgun (WGS) entry which is preliminary data.</text>
</comment>
<keyword evidence="4" id="KW-1185">Reference proteome</keyword>
<dbReference type="SUPFAM" id="SSF52402">
    <property type="entry name" value="Adenine nucleotide alpha hydrolases-like"/>
    <property type="match status" value="1"/>
</dbReference>